<organism evidence="1">
    <name type="scientific">viral metagenome</name>
    <dbReference type="NCBI Taxonomy" id="1070528"/>
    <lineage>
        <taxon>unclassified sequences</taxon>
        <taxon>metagenomes</taxon>
        <taxon>organismal metagenomes</taxon>
    </lineage>
</organism>
<evidence type="ECO:0000313" key="1">
    <source>
        <dbReference type="EMBL" id="QHT76379.1"/>
    </source>
</evidence>
<name>A0A6C0H7B5_9ZZZZ</name>
<sequence>MADLGEAFDVYKSYKSIFLCIDYFFTQRNLTEDREYIDKNMNRQVKKVKITNNLLALNIPNANKTKASDLFEIEIYGDEGHYYKGIMHSYDGIIPGIIISIKGDKKFFIHITHKYNINNVDNSKNYINFIEVPKRFQYIDERVDNDDDPI</sequence>
<proteinExistence type="predicted"/>
<reference evidence="1" key="1">
    <citation type="journal article" date="2020" name="Nature">
        <title>Giant virus diversity and host interactions through global metagenomics.</title>
        <authorList>
            <person name="Schulz F."/>
            <person name="Roux S."/>
            <person name="Paez-Espino D."/>
            <person name="Jungbluth S."/>
            <person name="Walsh D.A."/>
            <person name="Denef V.J."/>
            <person name="McMahon K.D."/>
            <person name="Konstantinidis K.T."/>
            <person name="Eloe-Fadrosh E.A."/>
            <person name="Kyrpides N.C."/>
            <person name="Woyke T."/>
        </authorList>
    </citation>
    <scope>NUCLEOTIDE SEQUENCE</scope>
    <source>
        <strain evidence="1">GVMAG-M-3300023179-82</strain>
    </source>
</reference>
<dbReference type="AlphaFoldDB" id="A0A6C0H7B5"/>
<protein>
    <submittedName>
        <fullName evidence="1">Uncharacterized protein</fullName>
    </submittedName>
</protein>
<accession>A0A6C0H7B5</accession>
<dbReference type="EMBL" id="MN739896">
    <property type="protein sequence ID" value="QHT76379.1"/>
    <property type="molecule type" value="Genomic_DNA"/>
</dbReference>